<dbReference type="OrthoDB" id="4582561at2759"/>
<keyword evidence="1" id="KW-1133">Transmembrane helix</keyword>
<feature type="transmembrane region" description="Helical" evidence="1">
    <location>
        <begin position="433"/>
        <end position="457"/>
    </location>
</feature>
<feature type="transmembrane region" description="Helical" evidence="1">
    <location>
        <begin position="133"/>
        <end position="155"/>
    </location>
</feature>
<dbReference type="AlphaFoldDB" id="A0A423WC12"/>
<feature type="transmembrane region" description="Helical" evidence="1">
    <location>
        <begin position="250"/>
        <end position="273"/>
    </location>
</feature>
<keyword evidence="1" id="KW-0812">Transmembrane</keyword>
<dbReference type="STRING" id="252740.A0A423WC12"/>
<feature type="transmembrane region" description="Helical" evidence="1">
    <location>
        <begin position="391"/>
        <end position="413"/>
    </location>
</feature>
<keyword evidence="3" id="KW-1185">Reference proteome</keyword>
<name>A0A423WC12_CYTCH</name>
<feature type="transmembrane region" description="Helical" evidence="1">
    <location>
        <begin position="208"/>
        <end position="230"/>
    </location>
</feature>
<evidence type="ECO:0000313" key="2">
    <source>
        <dbReference type="EMBL" id="ROW00941.1"/>
    </source>
</evidence>
<accession>A0A423WC12</accession>
<feature type="transmembrane region" description="Helical" evidence="1">
    <location>
        <begin position="293"/>
        <end position="312"/>
    </location>
</feature>
<protein>
    <submittedName>
        <fullName evidence="2">Uncharacterized protein</fullName>
    </submittedName>
</protein>
<proteinExistence type="predicted"/>
<sequence length="571" mass="65206">MSNGVNFTMFPLWENMNFSHDCTLYGNWLSTFVQANSWQPNMTLDGSAWLIVEYFDSSLPEDYNFPGDGILGDYLGTILDWYGWNLYNVEESDQNGTEIWMTDEFYNYTLMGPSEVCRAEYCKALGFTGNMDLTGIGVFVAYYAEAILATIYLVAFTIRYTRQHAPDGKQDPHQVQEDQLPSSIFPTKGMRFNIGSRIVNAFRGSLNVFLNASMLFSLVMLSAALYISAGRTVEHKSGLKSGTNEIPSGSAIYDLVLSLLASTFSVFPVTMLYAIQKRRDSDGALRIRDHQVWIRRTVLVILWTLTAAEVYISPRGEYDYEYRHDYGYEKDFIYYDCNQRDGIPYWHGMKAAQILVVGAPLLWLCLTLFILTGFRIPGLVDKPWLSRWRAAWRLVVAWVNVLFMWGLLAYFTILRHKINVTAGHLDSEDEWTFGQILALATWAPVIVEFGYIFIWGIKEGLERHLPSDFIVKEVLPDTPGLGGPFTDSRDKANEPLMSIRSVPMFSPPPMTPDATTTVELTDPPRTHTYTTPTSEPAQVYTAYEPQYYQPPQMNYHPPQQQVWNPWQSSGW</sequence>
<comment type="caution">
    <text evidence="2">The sequence shown here is derived from an EMBL/GenBank/DDBJ whole genome shotgun (WGS) entry which is preliminary data.</text>
</comment>
<organism evidence="2 3">
    <name type="scientific">Cytospora chrysosperma</name>
    <name type="common">Cytospora canker fungus</name>
    <name type="synonym">Sphaeria chrysosperma</name>
    <dbReference type="NCBI Taxonomy" id="252740"/>
    <lineage>
        <taxon>Eukaryota</taxon>
        <taxon>Fungi</taxon>
        <taxon>Dikarya</taxon>
        <taxon>Ascomycota</taxon>
        <taxon>Pezizomycotina</taxon>
        <taxon>Sordariomycetes</taxon>
        <taxon>Sordariomycetidae</taxon>
        <taxon>Diaporthales</taxon>
        <taxon>Cytosporaceae</taxon>
        <taxon>Cytospora</taxon>
    </lineage>
</organism>
<evidence type="ECO:0000313" key="3">
    <source>
        <dbReference type="Proteomes" id="UP000284375"/>
    </source>
</evidence>
<feature type="transmembrane region" description="Helical" evidence="1">
    <location>
        <begin position="351"/>
        <end position="371"/>
    </location>
</feature>
<gene>
    <name evidence="2" type="ORF">VSDG_02859</name>
</gene>
<reference evidence="2 3" key="1">
    <citation type="submission" date="2015-09" db="EMBL/GenBank/DDBJ databases">
        <title>Host preference determinants of Valsa canker pathogens revealed by comparative genomics.</title>
        <authorList>
            <person name="Yin Z."/>
            <person name="Huang L."/>
        </authorList>
    </citation>
    <scope>NUCLEOTIDE SEQUENCE [LARGE SCALE GENOMIC DNA]</scope>
    <source>
        <strain evidence="2 3">YSFL</strain>
    </source>
</reference>
<evidence type="ECO:0000256" key="1">
    <source>
        <dbReference type="SAM" id="Phobius"/>
    </source>
</evidence>
<keyword evidence="1" id="KW-0472">Membrane</keyword>
<dbReference type="EMBL" id="LJZO01000007">
    <property type="protein sequence ID" value="ROW00941.1"/>
    <property type="molecule type" value="Genomic_DNA"/>
</dbReference>
<dbReference type="Proteomes" id="UP000284375">
    <property type="component" value="Unassembled WGS sequence"/>
</dbReference>